<dbReference type="Proteomes" id="UP001646157">
    <property type="component" value="Unassembled WGS sequence"/>
</dbReference>
<keyword evidence="1" id="KW-0472">Membrane</keyword>
<comment type="caution">
    <text evidence="2">The sequence shown here is derived from an EMBL/GenBank/DDBJ whole genome shotgun (WGS) entry which is preliminary data.</text>
</comment>
<accession>A0ABS2NHP7</accession>
<reference evidence="2 3" key="1">
    <citation type="submission" date="2021-01" db="EMBL/GenBank/DDBJ databases">
        <title>Genomic Encyclopedia of Type Strains, Phase IV (KMG-IV): sequencing the most valuable type-strain genomes for metagenomic binning, comparative biology and taxonomic classification.</title>
        <authorList>
            <person name="Goeker M."/>
        </authorList>
    </citation>
    <scope>NUCLEOTIDE SEQUENCE [LARGE SCALE GENOMIC DNA]</scope>
    <source>
        <strain evidence="2 3">DSM 24834</strain>
    </source>
</reference>
<protein>
    <submittedName>
        <fullName evidence="2">Uncharacterized protein</fullName>
    </submittedName>
</protein>
<dbReference type="EMBL" id="JAFBDZ010000004">
    <property type="protein sequence ID" value="MBM7587391.1"/>
    <property type="molecule type" value="Genomic_DNA"/>
</dbReference>
<keyword evidence="3" id="KW-1185">Reference proteome</keyword>
<keyword evidence="1" id="KW-1133">Transmembrane helix</keyword>
<keyword evidence="1" id="KW-0812">Transmembrane</keyword>
<evidence type="ECO:0000256" key="1">
    <source>
        <dbReference type="SAM" id="Phobius"/>
    </source>
</evidence>
<feature type="transmembrane region" description="Helical" evidence="1">
    <location>
        <begin position="103"/>
        <end position="123"/>
    </location>
</feature>
<organism evidence="2 3">
    <name type="scientific">Rossellomorea pakistanensis</name>
    <dbReference type="NCBI Taxonomy" id="992288"/>
    <lineage>
        <taxon>Bacteria</taxon>
        <taxon>Bacillati</taxon>
        <taxon>Bacillota</taxon>
        <taxon>Bacilli</taxon>
        <taxon>Bacillales</taxon>
        <taxon>Bacillaceae</taxon>
        <taxon>Rossellomorea</taxon>
    </lineage>
</organism>
<proteinExistence type="predicted"/>
<gene>
    <name evidence="2" type="ORF">JOC86_003964</name>
</gene>
<sequence>MLVFPNASVAIQVTVVVPVGKNEPDAGVQTAVTPGLTVGSGNAPLLPGSLNTVMSSELKSFPYPKLRSVSLSVLTKKSPAYQIDQWPYNLSTFGDRNAFPETLAILVMIPSLFGVTAMVNVALSPGLDSQSHMSRCLLQG</sequence>
<name>A0ABS2NHP7_9BACI</name>
<evidence type="ECO:0000313" key="3">
    <source>
        <dbReference type="Proteomes" id="UP001646157"/>
    </source>
</evidence>
<evidence type="ECO:0000313" key="2">
    <source>
        <dbReference type="EMBL" id="MBM7587391.1"/>
    </source>
</evidence>